<evidence type="ECO:0000313" key="3">
    <source>
        <dbReference type="RefSeq" id="XP_020854916.1"/>
    </source>
</evidence>
<dbReference type="KEGG" id="pcw:110217099"/>
<organism evidence="2 3">
    <name type="scientific">Phascolarctos cinereus</name>
    <name type="common">Koala</name>
    <dbReference type="NCBI Taxonomy" id="38626"/>
    <lineage>
        <taxon>Eukaryota</taxon>
        <taxon>Metazoa</taxon>
        <taxon>Chordata</taxon>
        <taxon>Craniata</taxon>
        <taxon>Vertebrata</taxon>
        <taxon>Euteleostomi</taxon>
        <taxon>Mammalia</taxon>
        <taxon>Metatheria</taxon>
        <taxon>Diprotodontia</taxon>
        <taxon>Phascolarctidae</taxon>
        <taxon>Phascolarctos</taxon>
    </lineage>
</organism>
<proteinExistence type="predicted"/>
<feature type="region of interest" description="Disordered" evidence="1">
    <location>
        <begin position="29"/>
        <end position="138"/>
    </location>
</feature>
<accession>A0A6P5LH12</accession>
<keyword evidence="2" id="KW-1185">Reference proteome</keyword>
<protein>
    <submittedName>
        <fullName evidence="3">Uncharacterized protein LOC110217099</fullName>
    </submittedName>
</protein>
<dbReference type="AlphaFoldDB" id="A0A6P5LH12"/>
<name>A0A6P5LH12_PHACI</name>
<reference evidence="3" key="1">
    <citation type="submission" date="2025-08" db="UniProtKB">
        <authorList>
            <consortium name="RefSeq"/>
        </authorList>
    </citation>
    <scope>IDENTIFICATION</scope>
    <source>
        <tissue evidence="3">Spleen</tissue>
    </source>
</reference>
<dbReference type="Proteomes" id="UP000515140">
    <property type="component" value="Unplaced"/>
</dbReference>
<feature type="compositionally biased region" description="Polar residues" evidence="1">
    <location>
        <begin position="36"/>
        <end position="45"/>
    </location>
</feature>
<gene>
    <name evidence="3" type="primary">LOC110217099</name>
</gene>
<evidence type="ECO:0000256" key="1">
    <source>
        <dbReference type="SAM" id="MobiDB-lite"/>
    </source>
</evidence>
<evidence type="ECO:0000313" key="2">
    <source>
        <dbReference type="Proteomes" id="UP000515140"/>
    </source>
</evidence>
<dbReference type="GeneID" id="110217099"/>
<dbReference type="InParanoid" id="A0A6P5LH12"/>
<dbReference type="RefSeq" id="XP_020854916.1">
    <property type="nucleotide sequence ID" value="XM_020999257.1"/>
</dbReference>
<sequence>MTPPFGGLQERRVKHTALNLLLGGTGGAGGWGSHLSEPQRSSTSFPPLPQPHLSRTPRAPANAFYRVRPRETRRAWWSRPGDPSGPQPKADDPPPVPAPRLAPSTSPLLTKTESGKKSRGGRSRKGPAPPPKGRTQTVRTTMADLEVGTSSGAFRCLARAPISRTPGGHLISVVSLFRFSNPSSPSLRNWGGEMKAGGGVDRPIGWAREGSSNEQENLARGRACFSPTYMCTATSVCDSPVTHLSLRSHATTIRKNVSPSGIKLF</sequence>